<reference evidence="6 7" key="1">
    <citation type="journal article" date="2018" name="Nat. Biotechnol.">
        <title>A standardized bacterial taxonomy based on genome phylogeny substantially revises the tree of life.</title>
        <authorList>
            <person name="Parks D.H."/>
            <person name="Chuvochina M."/>
            <person name="Waite D.W."/>
            <person name="Rinke C."/>
            <person name="Skarshewski A."/>
            <person name="Chaumeil P.A."/>
            <person name="Hugenholtz P."/>
        </authorList>
    </citation>
    <scope>NUCLEOTIDE SEQUENCE [LARGE SCALE GENOMIC DNA]</scope>
    <source>
        <strain evidence="6">UBA11482</strain>
    </source>
</reference>
<organism evidence="6 7">
    <name type="scientific">Coprobacter fastidiosus</name>
    <dbReference type="NCBI Taxonomy" id="1099853"/>
    <lineage>
        <taxon>Bacteria</taxon>
        <taxon>Pseudomonadati</taxon>
        <taxon>Bacteroidota</taxon>
        <taxon>Bacteroidia</taxon>
        <taxon>Bacteroidales</taxon>
        <taxon>Barnesiellaceae</taxon>
        <taxon>Coprobacter</taxon>
    </lineage>
</organism>
<dbReference type="InterPro" id="IPR008979">
    <property type="entry name" value="Galactose-bd-like_sf"/>
</dbReference>
<dbReference type="Gene3D" id="2.60.120.260">
    <property type="entry name" value="Galactose-binding domain-like"/>
    <property type="match status" value="1"/>
</dbReference>
<dbReference type="EMBL" id="DNWC01000007">
    <property type="protein sequence ID" value="HBJ07427.1"/>
    <property type="molecule type" value="Genomic_DNA"/>
</dbReference>
<keyword evidence="3" id="KW-0326">Glycosidase</keyword>
<dbReference type="InterPro" id="IPR036156">
    <property type="entry name" value="Beta-gal/glucu_dom_sf"/>
</dbReference>
<dbReference type="PANTHER" id="PTHR42732">
    <property type="entry name" value="BETA-GALACTOSIDASE"/>
    <property type="match status" value="1"/>
</dbReference>
<comment type="similarity">
    <text evidence="1">Belongs to the glycosyl hydrolase 2 family.</text>
</comment>
<dbReference type="GO" id="GO:0004553">
    <property type="term" value="F:hydrolase activity, hydrolyzing O-glycosyl compounds"/>
    <property type="evidence" value="ECO:0007669"/>
    <property type="project" value="InterPro"/>
</dbReference>
<evidence type="ECO:0000256" key="2">
    <source>
        <dbReference type="ARBA" id="ARBA00022801"/>
    </source>
</evidence>
<evidence type="ECO:0000256" key="1">
    <source>
        <dbReference type="ARBA" id="ARBA00007401"/>
    </source>
</evidence>
<dbReference type="InterPro" id="IPR006103">
    <property type="entry name" value="Glyco_hydro_2_cat"/>
</dbReference>
<dbReference type="Pfam" id="PF02836">
    <property type="entry name" value="Glyco_hydro_2_C"/>
    <property type="match status" value="1"/>
</dbReference>
<comment type="caution">
    <text evidence="6">The sequence shown here is derived from an EMBL/GenBank/DDBJ whole genome shotgun (WGS) entry which is preliminary data.</text>
</comment>
<dbReference type="PANTHER" id="PTHR42732:SF2">
    <property type="entry name" value="BETA-MANNOSIDASE"/>
    <property type="match status" value="1"/>
</dbReference>
<feature type="domain" description="PA14" evidence="5">
    <location>
        <begin position="879"/>
        <end position="1019"/>
    </location>
</feature>
<dbReference type="Gene3D" id="3.90.182.10">
    <property type="entry name" value="Toxin - Anthrax Protective Antigen,domain 1"/>
    <property type="match status" value="1"/>
</dbReference>
<keyword evidence="2" id="KW-0378">Hydrolase</keyword>
<dbReference type="PROSITE" id="PS51820">
    <property type="entry name" value="PA14"/>
    <property type="match status" value="1"/>
</dbReference>
<dbReference type="Pfam" id="PF00703">
    <property type="entry name" value="Glyco_hydro_2"/>
    <property type="match status" value="1"/>
</dbReference>
<dbReference type="InterPro" id="IPR017853">
    <property type="entry name" value="GH"/>
</dbReference>
<dbReference type="SUPFAM" id="SSF49785">
    <property type="entry name" value="Galactose-binding domain-like"/>
    <property type="match status" value="1"/>
</dbReference>
<dbReference type="Pfam" id="PF07691">
    <property type="entry name" value="PA14"/>
    <property type="match status" value="1"/>
</dbReference>
<dbReference type="InterPro" id="IPR037524">
    <property type="entry name" value="PA14/GLEYA"/>
</dbReference>
<dbReference type="Gene3D" id="2.60.40.10">
    <property type="entry name" value="Immunoglobulins"/>
    <property type="match status" value="1"/>
</dbReference>
<gene>
    <name evidence="6" type="ORF">DDY73_00325</name>
</gene>
<evidence type="ECO:0000313" key="7">
    <source>
        <dbReference type="Proteomes" id="UP000262954"/>
    </source>
</evidence>
<name>A0A354LYT8_9BACT</name>
<dbReference type="SUPFAM" id="SSF56988">
    <property type="entry name" value="Anthrax protective antigen"/>
    <property type="match status" value="1"/>
</dbReference>
<dbReference type="SMART" id="SM00758">
    <property type="entry name" value="PA14"/>
    <property type="match status" value="1"/>
</dbReference>
<dbReference type="GO" id="GO:0005975">
    <property type="term" value="P:carbohydrate metabolic process"/>
    <property type="evidence" value="ECO:0007669"/>
    <property type="project" value="InterPro"/>
</dbReference>
<accession>A0A354LYT8</accession>
<dbReference type="Gene3D" id="3.20.20.80">
    <property type="entry name" value="Glycosidases"/>
    <property type="match status" value="1"/>
</dbReference>
<proteinExistence type="inferred from homology"/>
<dbReference type="AlphaFoldDB" id="A0A354LYT8"/>
<dbReference type="InterPro" id="IPR011658">
    <property type="entry name" value="PA14_dom"/>
</dbReference>
<dbReference type="InterPro" id="IPR051913">
    <property type="entry name" value="GH2_Domain-Containing"/>
</dbReference>
<evidence type="ECO:0000259" key="5">
    <source>
        <dbReference type="PROSITE" id="PS51820"/>
    </source>
</evidence>
<dbReference type="SUPFAM" id="SSF49303">
    <property type="entry name" value="beta-Galactosidase/glucuronidase domain"/>
    <property type="match status" value="1"/>
</dbReference>
<feature type="chain" id="PRO_5016577109" description="PA14 domain-containing protein" evidence="4">
    <location>
        <begin position="21"/>
        <end position="1178"/>
    </location>
</feature>
<dbReference type="InterPro" id="IPR006102">
    <property type="entry name" value="Ig-like_GH2"/>
</dbReference>
<protein>
    <recommendedName>
        <fullName evidence="5">PA14 domain-containing protein</fullName>
    </recommendedName>
</protein>
<sequence length="1178" mass="132367">MKTKTLFLGMCLLITSGITAQQRTSFQIGDDGWALWLDRDASWKNDSLYLPPADISKITVAEPTCGWDNLFSSLRPESEAREVVKNKTLSLKVRVPGTVEEYYWDALSNNKGLGNTGDYKGVSWWGTDFTVSREMKGKRIKIFFSEGIRQRAEVFVNRKLVGYELVHQTPFEIDVTDVVNYGSNNELAVRITDPSGNFSWGDYTGDKWGDYLFPQSHGFGGILGAVELRSVSPLYVSDVFVKNKPSLKDIDVDIEIINEASSKVLKGSVDVAIVEAWKSNAPVTDPKTLFAKNLGKVTVKTGETIKLTFSASVPKARLWELRNSNLYNVVTTIKDSKGKVVDQHKQRFGFRFLSVEGYGKNATLNFNGKRTLLISSISWGYWPTNGMYPTRELARKHIESAFILGQNMLNFHRCQGNTQVLDLADEMGMLYYEEPGGYSSSRIKEGSEQSKMKNRLLANQLNSQRFLRMVKRDRNHPSLVMYNMINEPGWIPDERAKKDMAEAHLLDPTRLVTYGSGFMNVGNDEPRKLHMIPYDQTQRTTGYCDIHNAGNSAGVYVDAIYNSPESFLRNERAESEIFVWGEEAALASPPQLEKVVAAIEKNGNRNGWDGADYKDWLNSYRNYIKNKGLEKYYPSITKLITSLGDIMYYEHGRFLENVRIADGADIYVFNGYEDMKNDNFSGAVDVFRNIKGTPELINHYAQPAFVAVKVREKIGHVGDTNLFDMFVVNEHAVPGGDYSIKAWVVTPKGDTDILYDGIVKVSGGDTFSDLAAAKIPVKLNKGIGYYKINAELSDMSGKKVASGYDDIFAVDWKSDKINGYGAVIGGGMELTNFLKDQKKANVVAYDESLGKLDYILVGSIDQGTAFNTISSFCFKAKDGKTMGLNLDYFRGKNFDMQVDRRISAAPIDFNVGSKLIPGYDILGDTKFSLRWEGYIVAPYSGETEFELSYDDGANLWFDGEQVVDNFRNGPKRVVTFKRNLVAGKSYPLKIEAYQDGGTWEFALKWKLPVKIQEPDMSALLKRVRDDGTKLMLIDNAESWMSKLRAVGAVPGYKVFHPSKAWVGSSFMVREHPFFNELPVNKGMNWEYQRLVVYDGPKHFGLYEMQGEEPVVSLVGSPFHQITTSVGVLPYGKGKIVFSSLDLLPNLSLDSKPANVPKKILCNYLKWATDVPMNETYFK</sequence>
<keyword evidence="4" id="KW-0732">Signal</keyword>
<feature type="signal peptide" evidence="4">
    <location>
        <begin position="1"/>
        <end position="20"/>
    </location>
</feature>
<dbReference type="SUPFAM" id="SSF51445">
    <property type="entry name" value="(Trans)glycosidases"/>
    <property type="match status" value="1"/>
</dbReference>
<dbReference type="Proteomes" id="UP000262954">
    <property type="component" value="Unassembled WGS sequence"/>
</dbReference>
<evidence type="ECO:0000313" key="6">
    <source>
        <dbReference type="EMBL" id="HBJ07427.1"/>
    </source>
</evidence>
<dbReference type="InterPro" id="IPR013783">
    <property type="entry name" value="Ig-like_fold"/>
</dbReference>
<evidence type="ECO:0000256" key="3">
    <source>
        <dbReference type="ARBA" id="ARBA00023295"/>
    </source>
</evidence>
<evidence type="ECO:0000256" key="4">
    <source>
        <dbReference type="SAM" id="SignalP"/>
    </source>
</evidence>